<dbReference type="InterPro" id="IPR050109">
    <property type="entry name" value="HTH-type_TetR-like_transc_reg"/>
</dbReference>
<dbReference type="PROSITE" id="PS01081">
    <property type="entry name" value="HTH_TETR_1"/>
    <property type="match status" value="1"/>
</dbReference>
<dbReference type="Gene3D" id="1.10.357.10">
    <property type="entry name" value="Tetracycline Repressor, domain 2"/>
    <property type="match status" value="1"/>
</dbReference>
<dbReference type="PRINTS" id="PR00455">
    <property type="entry name" value="HTHTETR"/>
</dbReference>
<dbReference type="PROSITE" id="PS50977">
    <property type="entry name" value="HTH_TETR_2"/>
    <property type="match status" value="1"/>
</dbReference>
<evidence type="ECO:0000256" key="3">
    <source>
        <dbReference type="ARBA" id="ARBA00023163"/>
    </source>
</evidence>
<accession>A0ABP7K767</accession>
<dbReference type="EMBL" id="BAABDF010000007">
    <property type="protein sequence ID" value="GAA3866571.1"/>
    <property type="molecule type" value="Genomic_DNA"/>
</dbReference>
<dbReference type="PANTHER" id="PTHR30055">
    <property type="entry name" value="HTH-TYPE TRANSCRIPTIONAL REGULATOR RUTR"/>
    <property type="match status" value="1"/>
</dbReference>
<keyword evidence="1" id="KW-0805">Transcription regulation</keyword>
<dbReference type="PANTHER" id="PTHR30055:SF234">
    <property type="entry name" value="HTH-TYPE TRANSCRIPTIONAL REGULATOR BETI"/>
    <property type="match status" value="1"/>
</dbReference>
<keyword evidence="7" id="KW-1185">Reference proteome</keyword>
<dbReference type="RefSeq" id="WP_344846115.1">
    <property type="nucleotide sequence ID" value="NZ_BAABDF010000007.1"/>
</dbReference>
<evidence type="ECO:0000256" key="2">
    <source>
        <dbReference type="ARBA" id="ARBA00023125"/>
    </source>
</evidence>
<feature type="DNA-binding region" description="H-T-H motif" evidence="4">
    <location>
        <begin position="43"/>
        <end position="62"/>
    </location>
</feature>
<comment type="caution">
    <text evidence="6">The sequence shown here is derived from an EMBL/GenBank/DDBJ whole genome shotgun (WGS) entry which is preliminary data.</text>
</comment>
<protein>
    <submittedName>
        <fullName evidence="6">TetR/AcrR family transcriptional regulator</fullName>
    </submittedName>
</protein>
<evidence type="ECO:0000313" key="6">
    <source>
        <dbReference type="EMBL" id="GAA3866571.1"/>
    </source>
</evidence>
<keyword evidence="2 4" id="KW-0238">DNA-binding</keyword>
<keyword evidence="3" id="KW-0804">Transcription</keyword>
<dbReference type="InterPro" id="IPR001647">
    <property type="entry name" value="HTH_TetR"/>
</dbReference>
<dbReference type="InterPro" id="IPR023772">
    <property type="entry name" value="DNA-bd_HTH_TetR-type_CS"/>
</dbReference>
<dbReference type="SUPFAM" id="SSF46689">
    <property type="entry name" value="Homeodomain-like"/>
    <property type="match status" value="1"/>
</dbReference>
<evidence type="ECO:0000259" key="5">
    <source>
        <dbReference type="PROSITE" id="PS50977"/>
    </source>
</evidence>
<evidence type="ECO:0000256" key="1">
    <source>
        <dbReference type="ARBA" id="ARBA00023015"/>
    </source>
</evidence>
<evidence type="ECO:0000313" key="7">
    <source>
        <dbReference type="Proteomes" id="UP001399917"/>
    </source>
</evidence>
<dbReference type="Proteomes" id="UP001399917">
    <property type="component" value="Unassembled WGS sequence"/>
</dbReference>
<feature type="domain" description="HTH tetR-type" evidence="5">
    <location>
        <begin position="20"/>
        <end position="80"/>
    </location>
</feature>
<organism evidence="6 7">
    <name type="scientific">Celeribacter arenosi</name>
    <dbReference type="NCBI Taxonomy" id="792649"/>
    <lineage>
        <taxon>Bacteria</taxon>
        <taxon>Pseudomonadati</taxon>
        <taxon>Pseudomonadota</taxon>
        <taxon>Alphaproteobacteria</taxon>
        <taxon>Rhodobacterales</taxon>
        <taxon>Roseobacteraceae</taxon>
        <taxon>Celeribacter</taxon>
    </lineage>
</organism>
<reference evidence="7" key="1">
    <citation type="journal article" date="2019" name="Int. J. Syst. Evol. Microbiol.">
        <title>The Global Catalogue of Microorganisms (GCM) 10K type strain sequencing project: providing services to taxonomists for standard genome sequencing and annotation.</title>
        <authorList>
            <consortium name="The Broad Institute Genomics Platform"/>
            <consortium name="The Broad Institute Genome Sequencing Center for Infectious Disease"/>
            <person name="Wu L."/>
            <person name="Ma J."/>
        </authorList>
    </citation>
    <scope>NUCLEOTIDE SEQUENCE [LARGE SCALE GENOMIC DNA]</scope>
    <source>
        <strain evidence="7">JCM 17190</strain>
    </source>
</reference>
<sequence>MTRLDHAPLPKKSPRQARAQATYDAILQAAAHILTEGGPTALTTNLVAEHAGVSIGSLYQYFPSKEAIVAELIRDLRRQMLDDIRGMAAFVEGQPLRFAVARMIRASIHHHVHTQGRAEVLEQLEHHLPFDTETEAIKTQIIDLVAALLDSHGIEQPRHAAFDMINLVVGMAHPALHVGETDYEALALRIERAALGYLGLNTSGSVA</sequence>
<gene>
    <name evidence="6" type="ORF">GCM10022404_15880</name>
</gene>
<dbReference type="InterPro" id="IPR009057">
    <property type="entry name" value="Homeodomain-like_sf"/>
</dbReference>
<dbReference type="Pfam" id="PF00440">
    <property type="entry name" value="TetR_N"/>
    <property type="match status" value="1"/>
</dbReference>
<name>A0ABP7K767_9RHOB</name>
<evidence type="ECO:0000256" key="4">
    <source>
        <dbReference type="PROSITE-ProRule" id="PRU00335"/>
    </source>
</evidence>
<proteinExistence type="predicted"/>